<dbReference type="PANTHER" id="PTHR44086:SF10">
    <property type="entry name" value="THIOSULFATE SULFURTRANSFERASE_RHODANESE-LIKE DOMAIN-CONTAINING PROTEIN 3"/>
    <property type="match status" value="1"/>
</dbReference>
<dbReference type="InterPro" id="IPR036873">
    <property type="entry name" value="Rhodanese-like_dom_sf"/>
</dbReference>
<dbReference type="SMART" id="SM00450">
    <property type="entry name" value="RHOD"/>
    <property type="match status" value="1"/>
</dbReference>
<evidence type="ECO:0000313" key="3">
    <source>
        <dbReference type="Proteomes" id="UP000784294"/>
    </source>
</evidence>
<organism evidence="2 3">
    <name type="scientific">Protopolystoma xenopodis</name>
    <dbReference type="NCBI Taxonomy" id="117903"/>
    <lineage>
        <taxon>Eukaryota</taxon>
        <taxon>Metazoa</taxon>
        <taxon>Spiralia</taxon>
        <taxon>Lophotrochozoa</taxon>
        <taxon>Platyhelminthes</taxon>
        <taxon>Monogenea</taxon>
        <taxon>Polyopisthocotylea</taxon>
        <taxon>Polystomatidea</taxon>
        <taxon>Polystomatidae</taxon>
        <taxon>Protopolystoma</taxon>
    </lineage>
</organism>
<feature type="domain" description="Rhodanese" evidence="1">
    <location>
        <begin position="21"/>
        <end position="119"/>
    </location>
</feature>
<dbReference type="EMBL" id="CAAALY010108530">
    <property type="protein sequence ID" value="VEL30016.1"/>
    <property type="molecule type" value="Genomic_DNA"/>
</dbReference>
<dbReference type="AlphaFoldDB" id="A0A3S5AW32"/>
<name>A0A3S5AW32_9PLAT</name>
<reference evidence="2" key="1">
    <citation type="submission" date="2018-11" db="EMBL/GenBank/DDBJ databases">
        <authorList>
            <consortium name="Pathogen Informatics"/>
        </authorList>
    </citation>
    <scope>NUCLEOTIDE SEQUENCE</scope>
</reference>
<dbReference type="PROSITE" id="PS50206">
    <property type="entry name" value="RHODANESE_3"/>
    <property type="match status" value="1"/>
</dbReference>
<keyword evidence="3" id="KW-1185">Reference proteome</keyword>
<evidence type="ECO:0000313" key="2">
    <source>
        <dbReference type="EMBL" id="VEL30016.1"/>
    </source>
</evidence>
<dbReference type="SUPFAM" id="SSF52821">
    <property type="entry name" value="Rhodanese/Cell cycle control phosphatase"/>
    <property type="match status" value="1"/>
</dbReference>
<sequence>MNIPLTSDRNITVLQLKNMLKEREFIIIDVREPSELKESGQIFGAINIPLGTVNEAFSMTKEDFLKKFGVEMPSVYNRNVVFHCKSGFRSRKAIHIVESLGYRSVLNLDGGYLAWSEHK</sequence>
<proteinExistence type="predicted"/>
<comment type="caution">
    <text evidence="2">The sequence shown here is derived from an EMBL/GenBank/DDBJ whole genome shotgun (WGS) entry which is preliminary data.</text>
</comment>
<evidence type="ECO:0000259" key="1">
    <source>
        <dbReference type="PROSITE" id="PS50206"/>
    </source>
</evidence>
<dbReference type="PANTHER" id="PTHR44086">
    <property type="entry name" value="THIOSULFATE SULFURTRANSFERASE RDL2, MITOCHONDRIAL-RELATED"/>
    <property type="match status" value="1"/>
</dbReference>
<protein>
    <recommendedName>
        <fullName evidence="1">Rhodanese domain-containing protein</fullName>
    </recommendedName>
</protein>
<dbReference type="Pfam" id="PF00581">
    <property type="entry name" value="Rhodanese"/>
    <property type="match status" value="1"/>
</dbReference>
<dbReference type="InterPro" id="IPR001763">
    <property type="entry name" value="Rhodanese-like_dom"/>
</dbReference>
<gene>
    <name evidence="2" type="ORF">PXEA_LOCUS23456</name>
</gene>
<dbReference type="Proteomes" id="UP000784294">
    <property type="component" value="Unassembled WGS sequence"/>
</dbReference>
<accession>A0A3S5AW32</accession>
<dbReference type="OrthoDB" id="566238at2759"/>
<dbReference type="Gene3D" id="3.40.250.10">
    <property type="entry name" value="Rhodanese-like domain"/>
    <property type="match status" value="1"/>
</dbReference>